<dbReference type="Pfam" id="PF24575">
    <property type="entry name" value="TPR_Slam"/>
    <property type="match status" value="1"/>
</dbReference>
<keyword evidence="3" id="KW-0812">Transmembrane</keyword>
<evidence type="ECO:0000259" key="9">
    <source>
        <dbReference type="Pfam" id="PF04575"/>
    </source>
</evidence>
<feature type="chain" id="PRO_5003487854" evidence="8">
    <location>
        <begin position="22"/>
        <end position="446"/>
    </location>
</feature>
<keyword evidence="5" id="KW-0472">Membrane</keyword>
<keyword evidence="4 8" id="KW-0732">Signal</keyword>
<proteinExistence type="inferred from homology"/>
<evidence type="ECO:0000256" key="5">
    <source>
        <dbReference type="ARBA" id="ARBA00023136"/>
    </source>
</evidence>
<protein>
    <submittedName>
        <fullName evidence="11">Uncharacterized protein</fullName>
    </submittedName>
</protein>
<organism evidence="11 12">
    <name type="scientific">Novosphingobium pentaromativorans US6-1</name>
    <dbReference type="NCBI Taxonomy" id="1088721"/>
    <lineage>
        <taxon>Bacteria</taxon>
        <taxon>Pseudomonadati</taxon>
        <taxon>Pseudomonadota</taxon>
        <taxon>Alphaproteobacteria</taxon>
        <taxon>Sphingomonadales</taxon>
        <taxon>Sphingomonadaceae</taxon>
        <taxon>Novosphingobium</taxon>
    </lineage>
</organism>
<keyword evidence="6" id="KW-0998">Cell outer membrane</keyword>
<dbReference type="InterPro" id="IPR011990">
    <property type="entry name" value="TPR-like_helical_dom_sf"/>
</dbReference>
<dbReference type="STRING" id="1088721.JI59_15180"/>
<evidence type="ECO:0000256" key="3">
    <source>
        <dbReference type="ARBA" id="ARBA00022692"/>
    </source>
</evidence>
<evidence type="ECO:0000256" key="7">
    <source>
        <dbReference type="ARBA" id="ARBA00023609"/>
    </source>
</evidence>
<comment type="caution">
    <text evidence="11">The sequence shown here is derived from an EMBL/GenBank/DDBJ whole genome shotgun (WGS) entry which is preliminary data.</text>
</comment>
<dbReference type="EMBL" id="AGFM01000010">
    <property type="protein sequence ID" value="EHJ62064.1"/>
    <property type="molecule type" value="Genomic_DNA"/>
</dbReference>
<sequence>MFGPVLVYAATLAAPATSAAAHDGNSNGPELRETRLEHLSADDVLALAGKLIDAGRYEEAQVLLDRLAADGAGGVERAFLDGMLALARKDYPQAERLLRKILEGDPSLVRVRLELARTLFLAKKDEQADYQFRLAIAEHPPETVIANIARFREAIRARRAWRFNVNIGIAPDTNINSATNKEQVDIFGLPFKLDDNARARSGIGMVAGGDASVRLWRFSKVPVYLGAYGRVLRYKDHDFDDIYVGGEAGPEFRLSGGRLRATATAFQRWYGGKDLVTSLGGRLNYDKVIGGKLGIDASLAFRRDNYARRRDLDAWAIEATLSANRAISLSAIGFAYTTVRRSIAHEPGYSNWNARIGGGVLKEIGWGLRPQLGIEVGRQINDERLGVFGRTRRDWSLQASASIYKRDWNIAGFAPSVKVTWSRTYSTIAFYDQKRLRTEFGLTKAF</sequence>
<keyword evidence="12" id="KW-1185">Reference proteome</keyword>
<reference evidence="11 12" key="1">
    <citation type="journal article" date="2012" name="J. Bacteriol.">
        <title>Genome sequence of benzo(a)pyrene-degrading bacterium Novosphingobium pentaromativorans US6-1.</title>
        <authorList>
            <person name="Luo Y.R."/>
            <person name="Kang S.G."/>
            <person name="Kim S.J."/>
            <person name="Kim M.R."/>
            <person name="Li N."/>
            <person name="Lee J.H."/>
            <person name="Kwon K.K."/>
        </authorList>
    </citation>
    <scope>NUCLEOTIDE SEQUENCE [LARGE SCALE GENOMIC DNA]</scope>
    <source>
        <strain evidence="11 12">US6-1</strain>
    </source>
</reference>
<dbReference type="eggNOG" id="COG3063">
    <property type="taxonomic scope" value="Bacteria"/>
</dbReference>
<feature type="domain" description="Surface lipoprotein assembly modifier C-terminal" evidence="9">
    <location>
        <begin position="161"/>
        <end position="440"/>
    </location>
</feature>
<dbReference type="AlphaFoldDB" id="G6E9G5"/>
<dbReference type="KEGG" id="npn:JI59_15180"/>
<evidence type="ECO:0000256" key="1">
    <source>
        <dbReference type="ARBA" id="ARBA00004571"/>
    </source>
</evidence>
<comment type="subcellular location">
    <subcellularLocation>
        <location evidence="1">Cell outer membrane</location>
        <topology evidence="1">Multi-pass membrane protein</topology>
    </subcellularLocation>
</comment>
<evidence type="ECO:0000313" key="12">
    <source>
        <dbReference type="Proteomes" id="UP000004030"/>
    </source>
</evidence>
<dbReference type="PATRIC" id="fig|1088721.3.peg.975"/>
<dbReference type="SUPFAM" id="SSF48452">
    <property type="entry name" value="TPR-like"/>
    <property type="match status" value="1"/>
</dbReference>
<dbReference type="Pfam" id="PF04575">
    <property type="entry name" value="SlipAM"/>
    <property type="match status" value="1"/>
</dbReference>
<evidence type="ECO:0000256" key="8">
    <source>
        <dbReference type="SAM" id="SignalP"/>
    </source>
</evidence>
<comment type="similarity">
    <text evidence="7">Belongs to the Slam family.</text>
</comment>
<keyword evidence="2" id="KW-1134">Transmembrane beta strand</keyword>
<dbReference type="Proteomes" id="UP000004030">
    <property type="component" value="Unassembled WGS sequence"/>
</dbReference>
<feature type="domain" description="Surface lipoprotein assembly modifier N-terminal TPR repeats region" evidence="10">
    <location>
        <begin position="79"/>
        <end position="132"/>
    </location>
</feature>
<evidence type="ECO:0000256" key="6">
    <source>
        <dbReference type="ARBA" id="ARBA00023237"/>
    </source>
</evidence>
<dbReference type="InterPro" id="IPR057556">
    <property type="entry name" value="TPR_Slam"/>
</dbReference>
<evidence type="ECO:0000256" key="2">
    <source>
        <dbReference type="ARBA" id="ARBA00022452"/>
    </source>
</evidence>
<evidence type="ECO:0000259" key="10">
    <source>
        <dbReference type="Pfam" id="PF24575"/>
    </source>
</evidence>
<dbReference type="InterPro" id="IPR007655">
    <property type="entry name" value="Slam_C"/>
</dbReference>
<evidence type="ECO:0000313" key="11">
    <source>
        <dbReference type="EMBL" id="EHJ62064.1"/>
    </source>
</evidence>
<evidence type="ECO:0000256" key="4">
    <source>
        <dbReference type="ARBA" id="ARBA00022729"/>
    </source>
</evidence>
<accession>G6E9G5</accession>
<dbReference type="Gene3D" id="1.25.40.10">
    <property type="entry name" value="Tetratricopeptide repeat domain"/>
    <property type="match status" value="1"/>
</dbReference>
<name>G6E9G5_9SPHN</name>
<dbReference type="GO" id="GO:0009279">
    <property type="term" value="C:cell outer membrane"/>
    <property type="evidence" value="ECO:0007669"/>
    <property type="project" value="UniProtKB-SubCell"/>
</dbReference>
<gene>
    <name evidence="11" type="ORF">NSU_0986</name>
</gene>
<feature type="signal peptide" evidence="8">
    <location>
        <begin position="1"/>
        <end position="21"/>
    </location>
</feature>